<feature type="domain" description="Zinc-ribbon" evidence="3">
    <location>
        <begin position="28"/>
        <end position="48"/>
    </location>
</feature>
<keyword evidence="2" id="KW-0472">Membrane</keyword>
<evidence type="ECO:0000313" key="4">
    <source>
        <dbReference type="EMBL" id="OGY99510.1"/>
    </source>
</evidence>
<proteinExistence type="predicted"/>
<protein>
    <recommendedName>
        <fullName evidence="3">Zinc-ribbon domain-containing protein</fullName>
    </recommendedName>
</protein>
<dbReference type="Proteomes" id="UP000178880">
    <property type="component" value="Unassembled WGS sequence"/>
</dbReference>
<gene>
    <name evidence="4" type="ORF">A2945_01480</name>
</gene>
<evidence type="ECO:0000313" key="5">
    <source>
        <dbReference type="Proteomes" id="UP000178880"/>
    </source>
</evidence>
<comment type="caution">
    <text evidence="4">The sequence shown here is derived from an EMBL/GenBank/DDBJ whole genome shotgun (WGS) entry which is preliminary data.</text>
</comment>
<evidence type="ECO:0000256" key="1">
    <source>
        <dbReference type="SAM" id="MobiDB-lite"/>
    </source>
</evidence>
<evidence type="ECO:0000259" key="3">
    <source>
        <dbReference type="Pfam" id="PF13240"/>
    </source>
</evidence>
<dbReference type="InterPro" id="IPR026870">
    <property type="entry name" value="Zinc_ribbon_dom"/>
</dbReference>
<keyword evidence="2" id="KW-1133">Transmembrane helix</keyword>
<sequence length="155" mass="16949">MENTPLETVPQKTSGSSIPPVTTEPSVCQSCHTPISAGANFCPQCGKKFTEGPESPRGNEPPVLPVPSRVEGSKVEGPLLTSIEKQAFIYIFSFLLAPLGLGYAVKYLKHWKDPRARQVGIVVIVLTVIAIAIMIWISDEFMQWEYQSINGLTGF</sequence>
<dbReference type="Pfam" id="PF13240">
    <property type="entry name" value="Zn_Ribbon_1"/>
    <property type="match status" value="1"/>
</dbReference>
<feature type="region of interest" description="Disordered" evidence="1">
    <location>
        <begin position="1"/>
        <end position="23"/>
    </location>
</feature>
<organism evidence="4 5">
    <name type="scientific">Candidatus Liptonbacteria bacterium RIFCSPLOWO2_01_FULL_52_25</name>
    <dbReference type="NCBI Taxonomy" id="1798650"/>
    <lineage>
        <taxon>Bacteria</taxon>
        <taxon>Candidatus Liptoniibacteriota</taxon>
    </lineage>
</organism>
<name>A0A1G2CFT3_9BACT</name>
<dbReference type="EMBL" id="MHLA01000015">
    <property type="protein sequence ID" value="OGY99510.1"/>
    <property type="molecule type" value="Genomic_DNA"/>
</dbReference>
<keyword evidence="2" id="KW-0812">Transmembrane</keyword>
<evidence type="ECO:0000256" key="2">
    <source>
        <dbReference type="SAM" id="Phobius"/>
    </source>
</evidence>
<feature type="transmembrane region" description="Helical" evidence="2">
    <location>
        <begin position="119"/>
        <end position="137"/>
    </location>
</feature>
<feature type="transmembrane region" description="Helical" evidence="2">
    <location>
        <begin position="87"/>
        <end position="107"/>
    </location>
</feature>
<dbReference type="AlphaFoldDB" id="A0A1G2CFT3"/>
<feature type="region of interest" description="Disordered" evidence="1">
    <location>
        <begin position="49"/>
        <end position="71"/>
    </location>
</feature>
<accession>A0A1G2CFT3</accession>
<reference evidence="4 5" key="1">
    <citation type="journal article" date="2016" name="Nat. Commun.">
        <title>Thousands of microbial genomes shed light on interconnected biogeochemical processes in an aquifer system.</title>
        <authorList>
            <person name="Anantharaman K."/>
            <person name="Brown C.T."/>
            <person name="Hug L.A."/>
            <person name="Sharon I."/>
            <person name="Castelle C.J."/>
            <person name="Probst A.J."/>
            <person name="Thomas B.C."/>
            <person name="Singh A."/>
            <person name="Wilkins M.J."/>
            <person name="Karaoz U."/>
            <person name="Brodie E.L."/>
            <person name="Williams K.H."/>
            <person name="Hubbard S.S."/>
            <person name="Banfield J.F."/>
        </authorList>
    </citation>
    <scope>NUCLEOTIDE SEQUENCE [LARGE SCALE GENOMIC DNA]</scope>
</reference>